<dbReference type="EMBL" id="QMHM01000013">
    <property type="protein sequence ID" value="RAV78423.1"/>
    <property type="molecule type" value="Genomic_DNA"/>
</dbReference>
<accession>A0A178HE31</accession>
<dbReference type="AlphaFoldDB" id="A0A178HE31"/>
<protein>
    <submittedName>
        <fullName evidence="1">TIGR01906 family membrane protein</fullName>
    </submittedName>
</protein>
<gene>
    <name evidence="1" type="ORF">DBT54_07190</name>
</gene>
<proteinExistence type="predicted"/>
<comment type="caution">
    <text evidence="1">The sequence shown here is derived from an EMBL/GenBank/DDBJ whole genome shotgun (WGS) entry which is preliminary data.</text>
</comment>
<evidence type="ECO:0000313" key="1">
    <source>
        <dbReference type="EMBL" id="RAV78423.1"/>
    </source>
</evidence>
<organism evidence="1 2">
    <name type="scientific">Aerococcus urinae</name>
    <dbReference type="NCBI Taxonomy" id="1376"/>
    <lineage>
        <taxon>Bacteria</taxon>
        <taxon>Bacillati</taxon>
        <taxon>Bacillota</taxon>
        <taxon>Bacilli</taxon>
        <taxon>Lactobacillales</taxon>
        <taxon>Aerococcaceae</taxon>
        <taxon>Aerococcus</taxon>
    </lineage>
</organism>
<dbReference type="InterPro" id="IPR010178">
    <property type="entry name" value="Lit"/>
</dbReference>
<dbReference type="NCBIfam" id="TIGR01906">
    <property type="entry name" value="integ_TIGR01906"/>
    <property type="match status" value="1"/>
</dbReference>
<dbReference type="RefSeq" id="WP_064293518.1">
    <property type="nucleotide sequence ID" value="NZ_JASODG010000009.1"/>
</dbReference>
<dbReference type="Proteomes" id="UP000251923">
    <property type="component" value="Unassembled WGS sequence"/>
</dbReference>
<reference evidence="1 2" key="1">
    <citation type="submission" date="2018-04" db="EMBL/GenBank/DDBJ databases">
        <title>Aerococcus urinae genomes.</title>
        <authorList>
            <person name="Hilt E."/>
            <person name="Gilbert N.M."/>
            <person name="Thomas-White K."/>
            <person name="Putonti C."/>
            <person name="Lewis A.L."/>
            <person name="Visck K.L."/>
            <person name="Wolfe A.J."/>
        </authorList>
    </citation>
    <scope>NUCLEOTIDE SEQUENCE [LARGE SCALE GENOMIC DNA]</scope>
    <source>
        <strain evidence="1 2">UMB7480</strain>
    </source>
</reference>
<dbReference type="GeneID" id="86971075"/>
<sequence>MARNIRFYLGLSSLVLFILCGAITFTIWFTPLYYLSAYLEQVNQVVDLTWQQIFQDYHRIIAYLNFPWIEHLSLQHFPMSPKGIFHFYEVKRLFQILYILLLTSGLLSARFLKKLKNNQAYFYLYRPMKGLMVLPFLLIPLFLLFFDQVFVLFHQLLFNNDAWLFDPKLDPVIEILPETFFLACFILVVVLVEGAFYYFYRLGKTSLEK</sequence>
<dbReference type="Pfam" id="PF07314">
    <property type="entry name" value="Lit"/>
    <property type="match status" value="1"/>
</dbReference>
<name>A0A178HE31_9LACT</name>
<evidence type="ECO:0000313" key="2">
    <source>
        <dbReference type="Proteomes" id="UP000251923"/>
    </source>
</evidence>